<name>A0ABS5AMW8_9PSEU</name>
<gene>
    <name evidence="2" type="ORF">JOF53_006786</name>
</gene>
<sequence length="179" mass="18352">MLADTVLLGLLVALVSLPVLTLPAAFAAACGVAARWRAGESPALWPAFRHTLRERLSRHLLAGAATLVVCVLLALNLQLLVALELPGGVVLRWLTGLLSLLLLALMALTAAFVGTTGDGWLVSTRRAYSHGVLRPGLLLLLGGALAAAGVLVWALPPLLLVVAGPLALAATSVSEAGEP</sequence>
<keyword evidence="1" id="KW-0472">Membrane</keyword>
<comment type="caution">
    <text evidence="2">The sequence shown here is derived from an EMBL/GenBank/DDBJ whole genome shotgun (WGS) entry which is preliminary data.</text>
</comment>
<dbReference type="InterPro" id="IPR006938">
    <property type="entry name" value="DUF624"/>
</dbReference>
<dbReference type="RefSeq" id="WP_158103598.1">
    <property type="nucleotide sequence ID" value="NZ_JAGIOO010000001.1"/>
</dbReference>
<evidence type="ECO:0000256" key="1">
    <source>
        <dbReference type="SAM" id="Phobius"/>
    </source>
</evidence>
<evidence type="ECO:0000313" key="3">
    <source>
        <dbReference type="Proteomes" id="UP001519363"/>
    </source>
</evidence>
<dbReference type="Proteomes" id="UP001519363">
    <property type="component" value="Unassembled WGS sequence"/>
</dbReference>
<protein>
    <submittedName>
        <fullName evidence="2">Membrane protein YesL</fullName>
    </submittedName>
</protein>
<accession>A0ABS5AMW8</accession>
<proteinExistence type="predicted"/>
<feature type="transmembrane region" description="Helical" evidence="1">
    <location>
        <begin position="6"/>
        <end position="34"/>
    </location>
</feature>
<keyword evidence="3" id="KW-1185">Reference proteome</keyword>
<keyword evidence="1" id="KW-0812">Transmembrane</keyword>
<organism evidence="2 3">
    <name type="scientific">Crossiella equi</name>
    <dbReference type="NCBI Taxonomy" id="130796"/>
    <lineage>
        <taxon>Bacteria</taxon>
        <taxon>Bacillati</taxon>
        <taxon>Actinomycetota</taxon>
        <taxon>Actinomycetes</taxon>
        <taxon>Pseudonocardiales</taxon>
        <taxon>Pseudonocardiaceae</taxon>
        <taxon>Crossiella</taxon>
    </lineage>
</organism>
<reference evidence="2 3" key="1">
    <citation type="submission" date="2021-03" db="EMBL/GenBank/DDBJ databases">
        <title>Sequencing the genomes of 1000 actinobacteria strains.</title>
        <authorList>
            <person name="Klenk H.-P."/>
        </authorList>
    </citation>
    <scope>NUCLEOTIDE SEQUENCE [LARGE SCALE GENOMIC DNA]</scope>
    <source>
        <strain evidence="2 3">DSM 44580</strain>
    </source>
</reference>
<keyword evidence="1" id="KW-1133">Transmembrane helix</keyword>
<evidence type="ECO:0000313" key="2">
    <source>
        <dbReference type="EMBL" id="MBP2477914.1"/>
    </source>
</evidence>
<dbReference type="Pfam" id="PF04854">
    <property type="entry name" value="DUF624"/>
    <property type="match status" value="1"/>
</dbReference>
<dbReference type="EMBL" id="JAGIOO010000001">
    <property type="protein sequence ID" value="MBP2477914.1"/>
    <property type="molecule type" value="Genomic_DNA"/>
</dbReference>
<feature type="transmembrane region" description="Helical" evidence="1">
    <location>
        <begin position="136"/>
        <end position="155"/>
    </location>
</feature>
<feature type="transmembrane region" description="Helical" evidence="1">
    <location>
        <begin position="93"/>
        <end position="115"/>
    </location>
</feature>
<feature type="transmembrane region" description="Helical" evidence="1">
    <location>
        <begin position="59"/>
        <end position="81"/>
    </location>
</feature>